<evidence type="ECO:0000259" key="1">
    <source>
        <dbReference type="Pfam" id="PF01979"/>
    </source>
</evidence>
<dbReference type="Pfam" id="PF01979">
    <property type="entry name" value="Amidohydro_1"/>
    <property type="match status" value="1"/>
</dbReference>
<organism evidence="2">
    <name type="scientific">marine sediment metagenome</name>
    <dbReference type="NCBI Taxonomy" id="412755"/>
    <lineage>
        <taxon>unclassified sequences</taxon>
        <taxon>metagenomes</taxon>
        <taxon>ecological metagenomes</taxon>
    </lineage>
</organism>
<proteinExistence type="predicted"/>
<dbReference type="PANTHER" id="PTHR43135">
    <property type="entry name" value="ALPHA-D-RIBOSE 1-METHYLPHOSPHONATE 5-TRIPHOSPHATE DIPHOSPHATASE"/>
    <property type="match status" value="1"/>
</dbReference>
<dbReference type="InterPro" id="IPR032466">
    <property type="entry name" value="Metal_Hydrolase"/>
</dbReference>
<dbReference type="EMBL" id="BARS01050305">
    <property type="protein sequence ID" value="GAG47206.1"/>
    <property type="molecule type" value="Genomic_DNA"/>
</dbReference>
<reference evidence="2" key="1">
    <citation type="journal article" date="2014" name="Front. Microbiol.">
        <title>High frequency of phylogenetically diverse reductive dehalogenase-homologous genes in deep subseafloor sedimentary metagenomes.</title>
        <authorList>
            <person name="Kawai M."/>
            <person name="Futagami T."/>
            <person name="Toyoda A."/>
            <person name="Takaki Y."/>
            <person name="Nishi S."/>
            <person name="Hori S."/>
            <person name="Arai W."/>
            <person name="Tsubouchi T."/>
            <person name="Morono Y."/>
            <person name="Uchiyama I."/>
            <person name="Ito T."/>
            <person name="Fujiyama A."/>
            <person name="Inagaki F."/>
            <person name="Takami H."/>
        </authorList>
    </citation>
    <scope>NUCLEOTIDE SEQUENCE</scope>
    <source>
        <strain evidence="2">Expedition CK06-06</strain>
    </source>
</reference>
<sequence length="236" mass="26209">GADHIKIGACGGLDDPSGEIWHLQFTEEEIRAIVEECEDRGTYVMAHCEHGRGAKRATECGVRTIEHGLYLNKEIVKLMKEKGTYFVPTMLVYYHFVKRAKEAGATDEFIRKVMQPMGPEEGSCLESQMRAVELAHREGVVIGLGTDMGPFLPYQLGMEFKLKTECGITPYDAIKSGTIVNAEICQLEDKIGSIEVGKWADIIAVEGKPDEDIERLAEPANVMLVMKKGDVFKNTL</sequence>
<dbReference type="SUPFAM" id="SSF51338">
    <property type="entry name" value="Composite domain of metallo-dependent hydrolases"/>
    <property type="match status" value="1"/>
</dbReference>
<feature type="non-terminal residue" evidence="2">
    <location>
        <position position="1"/>
    </location>
</feature>
<evidence type="ECO:0000313" key="2">
    <source>
        <dbReference type="EMBL" id="GAG47206.1"/>
    </source>
</evidence>
<accession>X0ZFT7</accession>
<dbReference type="PANTHER" id="PTHR43135:SF3">
    <property type="entry name" value="ALPHA-D-RIBOSE 1-METHYLPHOSPHONATE 5-TRIPHOSPHATE DIPHOSPHATASE"/>
    <property type="match status" value="1"/>
</dbReference>
<dbReference type="AlphaFoldDB" id="X0ZFT7"/>
<feature type="domain" description="Amidohydrolase-related" evidence="1">
    <location>
        <begin position="18"/>
        <end position="231"/>
    </location>
</feature>
<protein>
    <recommendedName>
        <fullName evidence="1">Amidohydrolase-related domain-containing protein</fullName>
    </recommendedName>
</protein>
<gene>
    <name evidence="2" type="ORF">S01H1_75124</name>
</gene>
<dbReference type="InterPro" id="IPR006680">
    <property type="entry name" value="Amidohydro-rel"/>
</dbReference>
<comment type="caution">
    <text evidence="2">The sequence shown here is derived from an EMBL/GenBank/DDBJ whole genome shotgun (WGS) entry which is preliminary data.</text>
</comment>
<dbReference type="GO" id="GO:0016810">
    <property type="term" value="F:hydrolase activity, acting on carbon-nitrogen (but not peptide) bonds"/>
    <property type="evidence" value="ECO:0007669"/>
    <property type="project" value="InterPro"/>
</dbReference>
<dbReference type="Gene3D" id="3.20.20.140">
    <property type="entry name" value="Metal-dependent hydrolases"/>
    <property type="match status" value="1"/>
</dbReference>
<dbReference type="InterPro" id="IPR011059">
    <property type="entry name" value="Metal-dep_hydrolase_composite"/>
</dbReference>
<dbReference type="SUPFAM" id="SSF51556">
    <property type="entry name" value="Metallo-dependent hydrolases"/>
    <property type="match status" value="1"/>
</dbReference>
<name>X0ZFT7_9ZZZZ</name>
<dbReference type="InterPro" id="IPR051781">
    <property type="entry name" value="Metallo-dep_Hydrolase"/>
</dbReference>